<comment type="caution">
    <text evidence="3">The sequence shown here is derived from an EMBL/GenBank/DDBJ whole genome shotgun (WGS) entry which is preliminary data.</text>
</comment>
<gene>
    <name evidence="3" type="ORF">WJX75_003497</name>
</gene>
<keyword evidence="4" id="KW-1185">Reference proteome</keyword>
<dbReference type="Pfam" id="PF01425">
    <property type="entry name" value="Amidase"/>
    <property type="match status" value="1"/>
</dbReference>
<sequence length="616" mass="66288">MGQQHSRRSLPPAEEVEEAPYELRSIRAPRMTGWFFKFAVEVMDSPLAGPLWDFNFRKSGIPQAVRELDMPEPATFQPIWPLPAALDKEEVSVEGKPVAERLTIAAQGIPGFKADMRGRQEGRQLERRWTISDFAQAYTSRTTTPSDVADRVVRFVEESERAKPPMRFLISFDPKDLRRQAAESTQRYKQGRPLSVLDGVPYAVIDGIDALPYPTTAGTSFLHKKRRVTGDAPCIAELRAAGALLIGKANLHEIGVGMTGLNTVHGTTRNPYNTAAYTGGSSSGAAAAVSAGLCAVALGIDGGGSVRVPSALCGVVGLRPTVGRTSTANCPENAFSIMSFGAHTASMADAALVHAVISNAGRQGAAARPAPTAVPAQLFDDSPAAAELVMPLKGRRVGVYWRLFEDAQPEVVAACRHALGLLEEHGCEVVPVCVPELEQVRVAQILTISSELAQAYKWASADPALKRQLNRETRFSLMAAARFSATDYLQAQKIRTRIMTHYRRLFFQQGIDFVATPTTGTTAPLIDPQALTDGESDLTLTGELMRFTISANMAGIPALSIPVGQSPSGLPIGLQLMGRPWCEASLLYAGSVLESAVRPLIKMPAVSYDLLSGRPS</sequence>
<evidence type="ECO:0000313" key="4">
    <source>
        <dbReference type="Proteomes" id="UP001491310"/>
    </source>
</evidence>
<accession>A0ABR2YYS2</accession>
<reference evidence="3 4" key="1">
    <citation type="journal article" date="2024" name="Nat. Commun.">
        <title>Phylogenomics reveals the evolutionary origins of lichenization in chlorophyte algae.</title>
        <authorList>
            <person name="Puginier C."/>
            <person name="Libourel C."/>
            <person name="Otte J."/>
            <person name="Skaloud P."/>
            <person name="Haon M."/>
            <person name="Grisel S."/>
            <person name="Petersen M."/>
            <person name="Berrin J.G."/>
            <person name="Delaux P.M."/>
            <person name="Dal Grande F."/>
            <person name="Keller J."/>
        </authorList>
    </citation>
    <scope>NUCLEOTIDE SEQUENCE [LARGE SCALE GENOMIC DNA]</scope>
    <source>
        <strain evidence="3 4">SAG 216-7</strain>
    </source>
</reference>
<evidence type="ECO:0000256" key="1">
    <source>
        <dbReference type="ARBA" id="ARBA00009199"/>
    </source>
</evidence>
<feature type="domain" description="Amidase" evidence="2">
    <location>
        <begin position="154"/>
        <end position="587"/>
    </location>
</feature>
<dbReference type="Proteomes" id="UP001491310">
    <property type="component" value="Unassembled WGS sequence"/>
</dbReference>
<comment type="similarity">
    <text evidence="1">Belongs to the amidase family.</text>
</comment>
<dbReference type="Gene3D" id="3.90.1300.10">
    <property type="entry name" value="Amidase signature (AS) domain"/>
    <property type="match status" value="1"/>
</dbReference>
<dbReference type="SUPFAM" id="SSF75304">
    <property type="entry name" value="Amidase signature (AS) enzymes"/>
    <property type="match status" value="1"/>
</dbReference>
<name>A0ABR2YYS2_9CHLO</name>
<dbReference type="InterPro" id="IPR036928">
    <property type="entry name" value="AS_sf"/>
</dbReference>
<dbReference type="EMBL" id="JALJOT010000003">
    <property type="protein sequence ID" value="KAK9916504.1"/>
    <property type="molecule type" value="Genomic_DNA"/>
</dbReference>
<dbReference type="InterPro" id="IPR020556">
    <property type="entry name" value="Amidase_CS"/>
</dbReference>
<evidence type="ECO:0000313" key="3">
    <source>
        <dbReference type="EMBL" id="KAK9916504.1"/>
    </source>
</evidence>
<dbReference type="InterPro" id="IPR000120">
    <property type="entry name" value="Amidase"/>
</dbReference>
<dbReference type="PROSITE" id="PS00571">
    <property type="entry name" value="AMIDASES"/>
    <property type="match status" value="1"/>
</dbReference>
<evidence type="ECO:0000259" key="2">
    <source>
        <dbReference type="Pfam" id="PF01425"/>
    </source>
</evidence>
<dbReference type="PANTHER" id="PTHR11895">
    <property type="entry name" value="TRANSAMIDASE"/>
    <property type="match status" value="1"/>
</dbReference>
<dbReference type="PANTHER" id="PTHR11895:SF67">
    <property type="entry name" value="AMIDASE DOMAIN-CONTAINING PROTEIN"/>
    <property type="match status" value="1"/>
</dbReference>
<proteinExistence type="inferred from homology"/>
<dbReference type="InterPro" id="IPR023631">
    <property type="entry name" value="Amidase_dom"/>
</dbReference>
<protein>
    <recommendedName>
        <fullName evidence="2">Amidase domain-containing protein</fullName>
    </recommendedName>
</protein>
<organism evidence="3 4">
    <name type="scientific">Coccomyxa subellipsoidea</name>
    <dbReference type="NCBI Taxonomy" id="248742"/>
    <lineage>
        <taxon>Eukaryota</taxon>
        <taxon>Viridiplantae</taxon>
        <taxon>Chlorophyta</taxon>
        <taxon>core chlorophytes</taxon>
        <taxon>Trebouxiophyceae</taxon>
        <taxon>Trebouxiophyceae incertae sedis</taxon>
        <taxon>Coccomyxaceae</taxon>
        <taxon>Coccomyxa</taxon>
    </lineage>
</organism>